<sequence>MPASQTSLDTLSPAPKSKTPQLVPPRTTPSTPLHILAGWKRTLPEVDVQWISRALFKDTSYGSFDEQRIDKLWWYPPQLRLSNNIKSGVDRYFAHALLLWMTRRLWKVRLVCPYPSCHDRELVSAGIHPRVRQVLDVSSFYLIASEDLQCTRCKRKVVSWSHNIVEQLDIGHRVQFPCLLTGRNSCDMRIVRLLRNRG</sequence>
<dbReference type="EMBL" id="NEDP02003638">
    <property type="protein sequence ID" value="OWF48229.1"/>
    <property type="molecule type" value="Genomic_DNA"/>
</dbReference>
<feature type="domain" description="DUF6729" evidence="2">
    <location>
        <begin position="39"/>
        <end position="197"/>
    </location>
</feature>
<keyword evidence="4" id="KW-1185">Reference proteome</keyword>
<accession>A0A210QHP3</accession>
<dbReference type="PANTHER" id="PTHR24401">
    <property type="entry name" value="SI:CH211-243P7.3-RELATED"/>
    <property type="match status" value="1"/>
</dbReference>
<comment type="caution">
    <text evidence="3">The sequence shown here is derived from an EMBL/GenBank/DDBJ whole genome shotgun (WGS) entry which is preliminary data.</text>
</comment>
<dbReference type="PANTHER" id="PTHR24401:SF29">
    <property type="entry name" value="SI:CH211-243P7.3-RELATED"/>
    <property type="match status" value="1"/>
</dbReference>
<feature type="region of interest" description="Disordered" evidence="1">
    <location>
        <begin position="1"/>
        <end position="29"/>
    </location>
</feature>
<dbReference type="InterPro" id="IPR046616">
    <property type="entry name" value="DUF6729"/>
</dbReference>
<evidence type="ECO:0000313" key="3">
    <source>
        <dbReference type="EMBL" id="OWF48229.1"/>
    </source>
</evidence>
<proteinExistence type="predicted"/>
<reference evidence="3 4" key="1">
    <citation type="journal article" date="2017" name="Nat. Ecol. Evol.">
        <title>Scallop genome provides insights into evolution of bilaterian karyotype and development.</title>
        <authorList>
            <person name="Wang S."/>
            <person name="Zhang J."/>
            <person name="Jiao W."/>
            <person name="Li J."/>
            <person name="Xun X."/>
            <person name="Sun Y."/>
            <person name="Guo X."/>
            <person name="Huan P."/>
            <person name="Dong B."/>
            <person name="Zhang L."/>
            <person name="Hu X."/>
            <person name="Sun X."/>
            <person name="Wang J."/>
            <person name="Zhao C."/>
            <person name="Wang Y."/>
            <person name="Wang D."/>
            <person name="Huang X."/>
            <person name="Wang R."/>
            <person name="Lv J."/>
            <person name="Li Y."/>
            <person name="Zhang Z."/>
            <person name="Liu B."/>
            <person name="Lu W."/>
            <person name="Hui Y."/>
            <person name="Liang J."/>
            <person name="Zhou Z."/>
            <person name="Hou R."/>
            <person name="Li X."/>
            <person name="Liu Y."/>
            <person name="Li H."/>
            <person name="Ning X."/>
            <person name="Lin Y."/>
            <person name="Zhao L."/>
            <person name="Xing Q."/>
            <person name="Dou J."/>
            <person name="Li Y."/>
            <person name="Mao J."/>
            <person name="Guo H."/>
            <person name="Dou H."/>
            <person name="Li T."/>
            <person name="Mu C."/>
            <person name="Jiang W."/>
            <person name="Fu Q."/>
            <person name="Fu X."/>
            <person name="Miao Y."/>
            <person name="Liu J."/>
            <person name="Yu Q."/>
            <person name="Li R."/>
            <person name="Liao H."/>
            <person name="Li X."/>
            <person name="Kong Y."/>
            <person name="Jiang Z."/>
            <person name="Chourrout D."/>
            <person name="Li R."/>
            <person name="Bao Z."/>
        </authorList>
    </citation>
    <scope>NUCLEOTIDE SEQUENCE [LARGE SCALE GENOMIC DNA]</scope>
    <source>
        <strain evidence="3 4">PY_sf001</strain>
    </source>
</reference>
<evidence type="ECO:0000259" key="2">
    <source>
        <dbReference type="Pfam" id="PF20499"/>
    </source>
</evidence>
<dbReference type="Proteomes" id="UP000242188">
    <property type="component" value="Unassembled WGS sequence"/>
</dbReference>
<evidence type="ECO:0000256" key="1">
    <source>
        <dbReference type="SAM" id="MobiDB-lite"/>
    </source>
</evidence>
<dbReference type="Pfam" id="PF20499">
    <property type="entry name" value="DUF6729"/>
    <property type="match status" value="1"/>
</dbReference>
<dbReference type="AlphaFoldDB" id="A0A210QHP3"/>
<evidence type="ECO:0000313" key="4">
    <source>
        <dbReference type="Proteomes" id="UP000242188"/>
    </source>
</evidence>
<gene>
    <name evidence="3" type="ORF">KP79_PYT01220</name>
</gene>
<organism evidence="3 4">
    <name type="scientific">Mizuhopecten yessoensis</name>
    <name type="common">Japanese scallop</name>
    <name type="synonym">Patinopecten yessoensis</name>
    <dbReference type="NCBI Taxonomy" id="6573"/>
    <lineage>
        <taxon>Eukaryota</taxon>
        <taxon>Metazoa</taxon>
        <taxon>Spiralia</taxon>
        <taxon>Lophotrochozoa</taxon>
        <taxon>Mollusca</taxon>
        <taxon>Bivalvia</taxon>
        <taxon>Autobranchia</taxon>
        <taxon>Pteriomorphia</taxon>
        <taxon>Pectinida</taxon>
        <taxon>Pectinoidea</taxon>
        <taxon>Pectinidae</taxon>
        <taxon>Mizuhopecten</taxon>
    </lineage>
</organism>
<name>A0A210QHP3_MIZYE</name>
<protein>
    <recommendedName>
        <fullName evidence="2">DUF6729 domain-containing protein</fullName>
    </recommendedName>
</protein>
<feature type="compositionally biased region" description="Polar residues" evidence="1">
    <location>
        <begin position="1"/>
        <end position="10"/>
    </location>
</feature>
<dbReference type="OrthoDB" id="6150720at2759"/>